<organism evidence="4 5">
    <name type="scientific">Candidatus Uhrbacteria bacterium RIFCSPHIGHO2_12_FULL_60_25</name>
    <dbReference type="NCBI Taxonomy" id="1802399"/>
    <lineage>
        <taxon>Bacteria</taxon>
        <taxon>Candidatus Uhriibacteriota</taxon>
    </lineage>
</organism>
<dbReference type="InterPro" id="IPR040198">
    <property type="entry name" value="Fido_containing"/>
</dbReference>
<gene>
    <name evidence="4" type="ORF">A3E39_01545</name>
</gene>
<dbReference type="InterPro" id="IPR011991">
    <property type="entry name" value="ArsR-like_HTH"/>
</dbReference>
<dbReference type="Gene3D" id="1.10.3290.10">
    <property type="entry name" value="Fido-like domain"/>
    <property type="match status" value="1"/>
</dbReference>
<dbReference type="PROSITE" id="PS51459">
    <property type="entry name" value="FIDO"/>
    <property type="match status" value="1"/>
</dbReference>
<keyword evidence="2" id="KW-0547">Nucleotide-binding</keyword>
<evidence type="ECO:0000256" key="2">
    <source>
        <dbReference type="PIRSR" id="PIRSR640198-2"/>
    </source>
</evidence>
<dbReference type="CDD" id="cd00090">
    <property type="entry name" value="HTH_ARSR"/>
    <property type="match status" value="1"/>
</dbReference>
<sequence>MRLSVYHRDPRIKNIPQNLWSLINHIDELKGRWVGGASLNPRALGRLKRSVLITSAGASTRIEGAKLSDEDVEKLMRGLSVKKFANRDQQEVKGYYELLENIFHGWKQIPFNESAIKHFHKELLKYVSKDERHRGEYKKTENSIEMYDESGKSIGVVFETTPAYLVPKQMQELVAWATGALAQKEFHPLLIIGNFLVEFLAIHPFQDGNGRLSRILTNLLMLKAGYEYVPYVSHEKLVEDNKADYYLVLRKSQKTLNTDHEDITEWLEFFLTISLEQAKRAIKLLSQENIERLLSPKQLAVLRYLASVTEATPGEITKATGVARPTVSQALDVLMRLKKVERIGQGRTTRYRKA</sequence>
<dbReference type="Gene3D" id="1.10.10.10">
    <property type="entry name" value="Winged helix-like DNA-binding domain superfamily/Winged helix DNA-binding domain"/>
    <property type="match status" value="1"/>
</dbReference>
<evidence type="ECO:0000256" key="1">
    <source>
        <dbReference type="PIRSR" id="PIRSR640198-1"/>
    </source>
</evidence>
<dbReference type="InterPro" id="IPR036388">
    <property type="entry name" value="WH-like_DNA-bd_sf"/>
</dbReference>
<dbReference type="Pfam" id="PF02661">
    <property type="entry name" value="Fic"/>
    <property type="match status" value="1"/>
</dbReference>
<proteinExistence type="predicted"/>
<feature type="domain" description="Fido" evidence="3">
    <location>
        <begin position="111"/>
        <end position="272"/>
    </location>
</feature>
<reference evidence="4 5" key="1">
    <citation type="journal article" date="2016" name="Nat. Commun.">
        <title>Thousands of microbial genomes shed light on interconnected biogeochemical processes in an aquifer system.</title>
        <authorList>
            <person name="Anantharaman K."/>
            <person name="Brown C.T."/>
            <person name="Hug L.A."/>
            <person name="Sharon I."/>
            <person name="Castelle C.J."/>
            <person name="Probst A.J."/>
            <person name="Thomas B.C."/>
            <person name="Singh A."/>
            <person name="Wilkins M.J."/>
            <person name="Karaoz U."/>
            <person name="Brodie E.L."/>
            <person name="Williams K.H."/>
            <person name="Hubbard S.S."/>
            <person name="Banfield J.F."/>
        </authorList>
    </citation>
    <scope>NUCLEOTIDE SEQUENCE [LARGE SCALE GENOMIC DNA]</scope>
</reference>
<keyword evidence="2" id="KW-0067">ATP-binding</keyword>
<protein>
    <recommendedName>
        <fullName evidence="3">Fido domain-containing protein</fullName>
    </recommendedName>
</protein>
<dbReference type="InterPro" id="IPR003812">
    <property type="entry name" value="Fido"/>
</dbReference>
<dbReference type="GO" id="GO:0005524">
    <property type="term" value="F:ATP binding"/>
    <property type="evidence" value="ECO:0007669"/>
    <property type="project" value="UniProtKB-KW"/>
</dbReference>
<evidence type="ECO:0000313" key="5">
    <source>
        <dbReference type="Proteomes" id="UP000176603"/>
    </source>
</evidence>
<dbReference type="Pfam" id="PF12802">
    <property type="entry name" value="MarR_2"/>
    <property type="match status" value="1"/>
</dbReference>
<feature type="binding site" evidence="2">
    <location>
        <begin position="245"/>
        <end position="246"/>
    </location>
    <ligand>
        <name>ATP</name>
        <dbReference type="ChEBI" id="CHEBI:30616"/>
    </ligand>
</feature>
<dbReference type="InterPro" id="IPR036390">
    <property type="entry name" value="WH_DNA-bd_sf"/>
</dbReference>
<name>A0A1F7UJQ9_9BACT</name>
<dbReference type="PANTHER" id="PTHR13504:SF38">
    <property type="entry name" value="FIDO DOMAIN-CONTAINING PROTEIN"/>
    <property type="match status" value="1"/>
</dbReference>
<dbReference type="SUPFAM" id="SSF140931">
    <property type="entry name" value="Fic-like"/>
    <property type="match status" value="1"/>
</dbReference>
<dbReference type="AlphaFoldDB" id="A0A1F7UJQ9"/>
<dbReference type="GO" id="GO:0003700">
    <property type="term" value="F:DNA-binding transcription factor activity"/>
    <property type="evidence" value="ECO:0007669"/>
    <property type="project" value="InterPro"/>
</dbReference>
<accession>A0A1F7UJQ9</accession>
<evidence type="ECO:0000259" key="3">
    <source>
        <dbReference type="PROSITE" id="PS51459"/>
    </source>
</evidence>
<dbReference type="EMBL" id="MGEH01000029">
    <property type="protein sequence ID" value="OGL78523.1"/>
    <property type="molecule type" value="Genomic_DNA"/>
</dbReference>
<dbReference type="InterPro" id="IPR036597">
    <property type="entry name" value="Fido-like_dom_sf"/>
</dbReference>
<evidence type="ECO:0000313" key="4">
    <source>
        <dbReference type="EMBL" id="OGL78523.1"/>
    </source>
</evidence>
<comment type="caution">
    <text evidence="4">The sequence shown here is derived from an EMBL/GenBank/DDBJ whole genome shotgun (WGS) entry which is preliminary data.</text>
</comment>
<dbReference type="Proteomes" id="UP000176603">
    <property type="component" value="Unassembled WGS sequence"/>
</dbReference>
<dbReference type="InterPro" id="IPR000835">
    <property type="entry name" value="HTH_MarR-typ"/>
</dbReference>
<dbReference type="STRING" id="1802399.A3E39_01545"/>
<feature type="binding site" evidence="2">
    <location>
        <begin position="207"/>
        <end position="214"/>
    </location>
    <ligand>
        <name>ATP</name>
        <dbReference type="ChEBI" id="CHEBI:30616"/>
    </ligand>
</feature>
<dbReference type="SUPFAM" id="SSF46785">
    <property type="entry name" value="Winged helix' DNA-binding domain"/>
    <property type="match status" value="1"/>
</dbReference>
<dbReference type="PANTHER" id="PTHR13504">
    <property type="entry name" value="FIDO DOMAIN-CONTAINING PROTEIN DDB_G0283145"/>
    <property type="match status" value="1"/>
</dbReference>
<feature type="active site" evidence="1">
    <location>
        <position position="203"/>
    </location>
</feature>